<dbReference type="Proteomes" id="UP000663851">
    <property type="component" value="Unassembled WGS sequence"/>
</dbReference>
<dbReference type="Proteomes" id="UP000663848">
    <property type="component" value="Unassembled WGS sequence"/>
</dbReference>
<dbReference type="EMBL" id="CAJNYD010002906">
    <property type="protein sequence ID" value="CAF3452207.1"/>
    <property type="molecule type" value="Genomic_DNA"/>
</dbReference>
<evidence type="ECO:0000313" key="5">
    <source>
        <dbReference type="EMBL" id="CAF4867410.1"/>
    </source>
</evidence>
<evidence type="ECO:0000256" key="1">
    <source>
        <dbReference type="SAM" id="MobiDB-lite"/>
    </source>
</evidence>
<comment type="caution">
    <text evidence="2">The sequence shown here is derived from an EMBL/GenBank/DDBJ whole genome shotgun (WGS) entry which is preliminary data.</text>
</comment>
<dbReference type="EMBL" id="CAJOBR010007685">
    <property type="protein sequence ID" value="CAF4867410.1"/>
    <property type="molecule type" value="Genomic_DNA"/>
</dbReference>
<evidence type="ECO:0000313" key="6">
    <source>
        <dbReference type="Proteomes" id="UP000663833"/>
    </source>
</evidence>
<organism evidence="2 6">
    <name type="scientific">Rotaria socialis</name>
    <dbReference type="NCBI Taxonomy" id="392032"/>
    <lineage>
        <taxon>Eukaryota</taxon>
        <taxon>Metazoa</taxon>
        <taxon>Spiralia</taxon>
        <taxon>Gnathifera</taxon>
        <taxon>Rotifera</taxon>
        <taxon>Eurotatoria</taxon>
        <taxon>Bdelloidea</taxon>
        <taxon>Philodinida</taxon>
        <taxon>Philodinidae</taxon>
        <taxon>Rotaria</taxon>
    </lineage>
</organism>
<sequence length="96" mass="10223">MMAGLAGLSIQSVLPMIGRAVGGGGGHPGRTFRPPDPVAYSREYAGKSPYPAGKQRKSLEHGSSIPVKNTAGLFRRIPAKFRCFPAGIDRKSPEKM</sequence>
<accession>A0A818DYX0</accession>
<feature type="region of interest" description="Disordered" evidence="1">
    <location>
        <begin position="19"/>
        <end position="64"/>
    </location>
</feature>
<dbReference type="EMBL" id="CAJOBO010001278">
    <property type="protein sequence ID" value="CAF4359849.1"/>
    <property type="molecule type" value="Genomic_DNA"/>
</dbReference>
<dbReference type="Proteomes" id="UP000663833">
    <property type="component" value="Unassembled WGS sequence"/>
</dbReference>
<evidence type="ECO:0000313" key="2">
    <source>
        <dbReference type="EMBL" id="CAF3452207.1"/>
    </source>
</evidence>
<evidence type="ECO:0000313" key="4">
    <source>
        <dbReference type="EMBL" id="CAF4359849.1"/>
    </source>
</evidence>
<protein>
    <submittedName>
        <fullName evidence="2">Uncharacterized protein</fullName>
    </submittedName>
</protein>
<dbReference type="EMBL" id="CAJNYU010002386">
    <property type="protein sequence ID" value="CAF3547535.1"/>
    <property type="molecule type" value="Genomic_DNA"/>
</dbReference>
<name>A0A818DYX0_9BILA</name>
<reference evidence="2" key="1">
    <citation type="submission" date="2021-02" db="EMBL/GenBank/DDBJ databases">
        <authorList>
            <person name="Nowell W R."/>
        </authorList>
    </citation>
    <scope>NUCLEOTIDE SEQUENCE</scope>
</reference>
<proteinExistence type="predicted"/>
<evidence type="ECO:0000313" key="3">
    <source>
        <dbReference type="EMBL" id="CAF3547535.1"/>
    </source>
</evidence>
<dbReference type="Proteomes" id="UP000663869">
    <property type="component" value="Unassembled WGS sequence"/>
</dbReference>
<dbReference type="AlphaFoldDB" id="A0A818DYX0"/>
<gene>
    <name evidence="3" type="ORF">FME351_LOCUS19310</name>
    <name evidence="4" type="ORF">HFQ381_LOCUS17314</name>
    <name evidence="2" type="ORF">LUA448_LOCUS21997</name>
    <name evidence="5" type="ORF">QYT958_LOCUS28390</name>
</gene>